<comment type="similarity">
    <text evidence="4">Belongs to the class-IV pyridoxal-phosphate-dependent aminotransferase family.</text>
</comment>
<dbReference type="RefSeq" id="WP_009060856.1">
    <property type="nucleotide sequence ID" value="NZ_JAHXRZ010000001.1"/>
</dbReference>
<protein>
    <recommendedName>
        <fullName evidence="5">branched-chain-amino-acid transaminase</fullName>
        <ecNumber evidence="5">2.6.1.42</ecNumber>
    </recommendedName>
</protein>
<dbReference type="InterPro" id="IPR036038">
    <property type="entry name" value="Aminotransferase-like"/>
</dbReference>
<evidence type="ECO:0000256" key="1">
    <source>
        <dbReference type="ARBA" id="ARBA00004824"/>
    </source>
</evidence>
<dbReference type="PANTHER" id="PTHR42743:SF11">
    <property type="entry name" value="AMINODEOXYCHORISMATE LYASE"/>
    <property type="match status" value="1"/>
</dbReference>
<comment type="pathway">
    <text evidence="1">Amino-acid biosynthesis; L-isoleucine biosynthesis; L-isoleucine from 2-oxobutanoate: step 4/4.</text>
</comment>
<dbReference type="EC" id="2.6.1.42" evidence="5"/>
<keyword evidence="10" id="KW-1185">Reference proteome</keyword>
<comment type="catalytic activity">
    <reaction evidence="8">
        <text>L-leucine + 2-oxoglutarate = 4-methyl-2-oxopentanoate + L-glutamate</text>
        <dbReference type="Rhea" id="RHEA:18321"/>
        <dbReference type="ChEBI" id="CHEBI:16810"/>
        <dbReference type="ChEBI" id="CHEBI:17865"/>
        <dbReference type="ChEBI" id="CHEBI:29985"/>
        <dbReference type="ChEBI" id="CHEBI:57427"/>
        <dbReference type="EC" id="2.6.1.42"/>
    </reaction>
</comment>
<dbReference type="Pfam" id="PF01063">
    <property type="entry name" value="Aminotran_4"/>
    <property type="match status" value="1"/>
</dbReference>
<evidence type="ECO:0000256" key="8">
    <source>
        <dbReference type="ARBA" id="ARBA00049229"/>
    </source>
</evidence>
<dbReference type="PANTHER" id="PTHR42743">
    <property type="entry name" value="AMINO-ACID AMINOTRANSFERASE"/>
    <property type="match status" value="1"/>
</dbReference>
<proteinExistence type="inferred from homology"/>
<dbReference type="InterPro" id="IPR001544">
    <property type="entry name" value="Aminotrans_IV"/>
</dbReference>
<evidence type="ECO:0000256" key="4">
    <source>
        <dbReference type="ARBA" id="ARBA00009320"/>
    </source>
</evidence>
<dbReference type="Gene3D" id="3.20.10.10">
    <property type="entry name" value="D-amino Acid Aminotransferase, subunit A, domain 2"/>
    <property type="match status" value="1"/>
</dbReference>
<dbReference type="SUPFAM" id="SSF56752">
    <property type="entry name" value="D-aminoacid aminotransferase-like PLP-dependent enzymes"/>
    <property type="match status" value="1"/>
</dbReference>
<dbReference type="GO" id="GO:0008696">
    <property type="term" value="F:4-amino-4-deoxychorismate lyase activity"/>
    <property type="evidence" value="ECO:0007669"/>
    <property type="project" value="UniProtKB-EC"/>
</dbReference>
<accession>A0ABN8XGD8</accession>
<evidence type="ECO:0000256" key="6">
    <source>
        <dbReference type="ARBA" id="ARBA00048212"/>
    </source>
</evidence>
<comment type="pathway">
    <text evidence="2">Amino-acid biosynthesis; L-valine biosynthesis; L-valine from pyruvate: step 4/4.</text>
</comment>
<evidence type="ECO:0000256" key="3">
    <source>
        <dbReference type="ARBA" id="ARBA00005072"/>
    </source>
</evidence>
<dbReference type="InterPro" id="IPR043131">
    <property type="entry name" value="BCAT-like_N"/>
</dbReference>
<comment type="catalytic activity">
    <reaction evidence="7">
        <text>L-isoleucine + 2-oxoglutarate = (S)-3-methyl-2-oxopentanoate + L-glutamate</text>
        <dbReference type="Rhea" id="RHEA:24801"/>
        <dbReference type="ChEBI" id="CHEBI:16810"/>
        <dbReference type="ChEBI" id="CHEBI:29985"/>
        <dbReference type="ChEBI" id="CHEBI:35146"/>
        <dbReference type="ChEBI" id="CHEBI:58045"/>
        <dbReference type="EC" id="2.6.1.42"/>
    </reaction>
</comment>
<evidence type="ECO:0000256" key="2">
    <source>
        <dbReference type="ARBA" id="ARBA00004931"/>
    </source>
</evidence>
<evidence type="ECO:0000256" key="7">
    <source>
        <dbReference type="ARBA" id="ARBA00048798"/>
    </source>
</evidence>
<dbReference type="EMBL" id="OX458932">
    <property type="protein sequence ID" value="CAI9086130.1"/>
    <property type="molecule type" value="Genomic_DNA"/>
</dbReference>
<name>A0ABN8XGD8_9BACT</name>
<keyword evidence="9" id="KW-0456">Lyase</keyword>
<comment type="catalytic activity">
    <reaction evidence="6">
        <text>L-valine + 2-oxoglutarate = 3-methyl-2-oxobutanoate + L-glutamate</text>
        <dbReference type="Rhea" id="RHEA:24813"/>
        <dbReference type="ChEBI" id="CHEBI:11851"/>
        <dbReference type="ChEBI" id="CHEBI:16810"/>
        <dbReference type="ChEBI" id="CHEBI:29985"/>
        <dbReference type="ChEBI" id="CHEBI:57762"/>
        <dbReference type="EC" id="2.6.1.42"/>
    </reaction>
</comment>
<dbReference type="Gene3D" id="3.30.470.10">
    <property type="match status" value="1"/>
</dbReference>
<organism evidence="9 10">
    <name type="scientific">Candidatus Methylacidiphilum fumarolicum</name>
    <dbReference type="NCBI Taxonomy" id="591154"/>
    <lineage>
        <taxon>Bacteria</taxon>
        <taxon>Pseudomonadati</taxon>
        <taxon>Verrucomicrobiota</taxon>
        <taxon>Methylacidiphilae</taxon>
        <taxon>Methylacidiphilales</taxon>
        <taxon>Methylacidiphilaceae</taxon>
        <taxon>Methylacidiphilum (ex Ratnadevi et al. 2023)</taxon>
    </lineage>
</organism>
<dbReference type="Proteomes" id="UP001161497">
    <property type="component" value="Chromosome"/>
</dbReference>
<evidence type="ECO:0000313" key="9">
    <source>
        <dbReference type="EMBL" id="CAI9086130.1"/>
    </source>
</evidence>
<reference evidence="9" key="1">
    <citation type="submission" date="2023-03" db="EMBL/GenBank/DDBJ databases">
        <authorList>
            <person name="Cremers G."/>
            <person name="Picone N."/>
        </authorList>
    </citation>
    <scope>NUCLEOTIDE SEQUENCE</scope>
    <source>
        <strain evidence="9">Sample_alias</strain>
    </source>
</reference>
<dbReference type="InterPro" id="IPR050571">
    <property type="entry name" value="Class-IV_PLP-Dep_Aminotrnsfr"/>
</dbReference>
<comment type="pathway">
    <text evidence="3">Amino-acid biosynthesis; L-leucine biosynthesis; L-leucine from 3-methyl-2-oxobutanoate: step 4/4.</text>
</comment>
<evidence type="ECO:0000256" key="5">
    <source>
        <dbReference type="ARBA" id="ARBA00013053"/>
    </source>
</evidence>
<gene>
    <name evidence="9" type="ORF">MFUM_1806</name>
</gene>
<sequence>MKLPIAFSPGFGVFETLRVENGTAFFVEEHWRSLLESAKTLGLSPKIDFRHGSLHLPKEASGKWRWIVGPREEKEFFEPLPIETKRGFSLEISEVRVGSRNWDSRLKTLSYLSHFQARLSVNADEAILLNEQGHVVSGAMSNIFFVKNNKVFTPSLQTGCRNGVIRQWVMSQIDVAEAHFGPETLQAADEIFLTNSWIGIKPVVRFESKILKKGRITTVLEGLLADTYSLLKKLSSESGIRSQSFNQGREELSDGAR</sequence>
<dbReference type="InterPro" id="IPR043132">
    <property type="entry name" value="BCAT-like_C"/>
</dbReference>
<evidence type="ECO:0000313" key="10">
    <source>
        <dbReference type="Proteomes" id="UP001161497"/>
    </source>
</evidence>